<evidence type="ECO:0008006" key="5">
    <source>
        <dbReference type="Google" id="ProtNLM"/>
    </source>
</evidence>
<dbReference type="InterPro" id="IPR023213">
    <property type="entry name" value="CAT-like_dom_sf"/>
</dbReference>
<evidence type="ECO:0000256" key="2">
    <source>
        <dbReference type="SAM" id="MobiDB-lite"/>
    </source>
</evidence>
<proteinExistence type="predicted"/>
<dbReference type="PANTHER" id="PTHR31896">
    <property type="entry name" value="FAMILY REGULATORY PROTEIN, PUTATIVE (AFU_ORTHOLOGUE AFUA_3G14730)-RELATED"/>
    <property type="match status" value="1"/>
</dbReference>
<dbReference type="AlphaFoldDB" id="A0A7C8ISQ7"/>
<dbReference type="InterPro" id="IPR051283">
    <property type="entry name" value="Sec_Metabolite_Acyltrans"/>
</dbReference>
<dbReference type="PANTHER" id="PTHR31896:SF64">
    <property type="entry name" value="TRICHOTHECENE 3-O-ACETYLTRANSFERASE"/>
    <property type="match status" value="1"/>
</dbReference>
<accession>A0A7C8ISQ7</accession>
<feature type="region of interest" description="Disordered" evidence="2">
    <location>
        <begin position="215"/>
        <end position="234"/>
    </location>
</feature>
<gene>
    <name evidence="3" type="ORF">GQX73_g2268</name>
</gene>
<dbReference type="Pfam" id="PF02458">
    <property type="entry name" value="Transferase"/>
    <property type="match status" value="2"/>
</dbReference>
<sequence>MSKEARRVQSIRRIFPTTPCKSRTSTKLSIADASVARFTACGAIWFFDAAQGLDANDPVVFERIEVALRQTLDDYPHYSGHLQWATSATVAGDSNPRHIGRPMVVYGTADDPGVELIAMQDDRELASIVPDLEERATTKKVWVASNFPQNDFLASTVLAFSNLAEYVGLPGVAVQLTAFKCGGFAVSMKATHCLSDAMCLLQFVHSWAARSRQLFSPDHSSTGGNKGDPRQKPIFNPARLDEYARLSSTQAAALDEERVLNARNLPLHRFDWWATEAPGYPSWATASSNATKPTPEELLHMTLSPSTQPPWPTWDMSAAVEHVQIRFSAREVANMKTAAEKTLPVQGQIISRQDALLAHIWILVNRARGLQGDTEQVYLDITLGLRNRVSPPLPDHFVGSPILLGYVAQTGSTVTTATIGTIASSIRGMMSRFTPQAVSDYLYDAALEVSPQRLWQAFLGNRHVLVTSWARAQSYEVDFCGTHQLARYVQGVMPKLDGLVQLMDITETGEFDVSLALTEEAMRRFLSDPLLRSFDD</sequence>
<dbReference type="Gene3D" id="3.30.559.10">
    <property type="entry name" value="Chloramphenicol acetyltransferase-like domain"/>
    <property type="match status" value="2"/>
</dbReference>
<evidence type="ECO:0000313" key="3">
    <source>
        <dbReference type="EMBL" id="KAF2971309.1"/>
    </source>
</evidence>
<dbReference type="EMBL" id="WUBL01000014">
    <property type="protein sequence ID" value="KAF2971309.1"/>
    <property type="molecule type" value="Genomic_DNA"/>
</dbReference>
<dbReference type="GO" id="GO:0016740">
    <property type="term" value="F:transferase activity"/>
    <property type="evidence" value="ECO:0007669"/>
    <property type="project" value="UniProtKB-KW"/>
</dbReference>
<comment type="caution">
    <text evidence="3">The sequence shown here is derived from an EMBL/GenBank/DDBJ whole genome shotgun (WGS) entry which is preliminary data.</text>
</comment>
<evidence type="ECO:0000256" key="1">
    <source>
        <dbReference type="ARBA" id="ARBA00022679"/>
    </source>
</evidence>
<protein>
    <recommendedName>
        <fullName evidence="5">Transferase family protein</fullName>
    </recommendedName>
</protein>
<keyword evidence="4" id="KW-1185">Reference proteome</keyword>
<organism evidence="3 4">
    <name type="scientific">Xylaria multiplex</name>
    <dbReference type="NCBI Taxonomy" id="323545"/>
    <lineage>
        <taxon>Eukaryota</taxon>
        <taxon>Fungi</taxon>
        <taxon>Dikarya</taxon>
        <taxon>Ascomycota</taxon>
        <taxon>Pezizomycotina</taxon>
        <taxon>Sordariomycetes</taxon>
        <taxon>Xylariomycetidae</taxon>
        <taxon>Xylariales</taxon>
        <taxon>Xylariaceae</taxon>
        <taxon>Xylaria</taxon>
    </lineage>
</organism>
<dbReference type="InParanoid" id="A0A7C8ISQ7"/>
<dbReference type="OrthoDB" id="444127at2759"/>
<name>A0A7C8ISQ7_9PEZI</name>
<evidence type="ECO:0000313" key="4">
    <source>
        <dbReference type="Proteomes" id="UP000481858"/>
    </source>
</evidence>
<dbReference type="Proteomes" id="UP000481858">
    <property type="component" value="Unassembled WGS sequence"/>
</dbReference>
<reference evidence="3 4" key="1">
    <citation type="submission" date="2019-12" db="EMBL/GenBank/DDBJ databases">
        <title>Draft genome sequence of the ascomycete Xylaria multiplex DSM 110363.</title>
        <authorList>
            <person name="Buettner E."/>
            <person name="Kellner H."/>
        </authorList>
    </citation>
    <scope>NUCLEOTIDE SEQUENCE [LARGE SCALE GENOMIC DNA]</scope>
    <source>
        <strain evidence="3 4">DSM 110363</strain>
    </source>
</reference>
<keyword evidence="1" id="KW-0808">Transferase</keyword>